<evidence type="ECO:0000313" key="3">
    <source>
        <dbReference type="Proteomes" id="UP001370348"/>
    </source>
</evidence>
<dbReference type="InterPro" id="IPR036102">
    <property type="entry name" value="OsmC/Ohrsf"/>
</dbReference>
<evidence type="ECO:0000256" key="1">
    <source>
        <dbReference type="ARBA" id="ARBA00007378"/>
    </source>
</evidence>
<comment type="similarity">
    <text evidence="1">Belongs to the OsmC/Ohr family.</text>
</comment>
<dbReference type="Pfam" id="PF02566">
    <property type="entry name" value="OsmC"/>
    <property type="match status" value="1"/>
</dbReference>
<dbReference type="Proteomes" id="UP001370348">
    <property type="component" value="Chromosome"/>
</dbReference>
<dbReference type="PANTHER" id="PTHR33797">
    <property type="entry name" value="ORGANIC HYDROPEROXIDE RESISTANCE PROTEIN-LIKE"/>
    <property type="match status" value="1"/>
</dbReference>
<proteinExistence type="inferred from homology"/>
<dbReference type="Gene3D" id="2.20.25.10">
    <property type="match status" value="1"/>
</dbReference>
<keyword evidence="3" id="KW-1185">Reference proteome</keyword>
<dbReference type="RefSeq" id="WP_394828777.1">
    <property type="nucleotide sequence ID" value="NZ_CP089984.1"/>
</dbReference>
<sequence>MSNPAKLEKVLYTATASAVNREGRVSSSDGNLDVQLSVPKGLGGPGGSGTNPEQLFAAGYSACFGSALAHVAKAKGIKTGPVTITATVNIGPVGAGFGLSAELVAAIPELARDQAQALLEAAHQVCPYSNATRGNIEVAIRLG</sequence>
<dbReference type="NCBIfam" id="TIGR03561">
    <property type="entry name" value="organ_hyd_perox"/>
    <property type="match status" value="1"/>
</dbReference>
<protein>
    <submittedName>
        <fullName evidence="2">Organic hydroperoxide resistance protein</fullName>
    </submittedName>
</protein>
<evidence type="ECO:0000313" key="2">
    <source>
        <dbReference type="EMBL" id="WXB19151.1"/>
    </source>
</evidence>
<organism evidence="2 3">
    <name type="scientific">Pendulispora albinea</name>
    <dbReference type="NCBI Taxonomy" id="2741071"/>
    <lineage>
        <taxon>Bacteria</taxon>
        <taxon>Pseudomonadati</taxon>
        <taxon>Myxococcota</taxon>
        <taxon>Myxococcia</taxon>
        <taxon>Myxococcales</taxon>
        <taxon>Sorangiineae</taxon>
        <taxon>Pendulisporaceae</taxon>
        <taxon>Pendulispora</taxon>
    </lineage>
</organism>
<gene>
    <name evidence="2" type="ORF">LZC94_18175</name>
</gene>
<dbReference type="InterPro" id="IPR003718">
    <property type="entry name" value="OsmC/Ohr_fam"/>
</dbReference>
<dbReference type="Gene3D" id="3.30.300.20">
    <property type="match status" value="1"/>
</dbReference>
<accession>A0ABZ2M9G0</accession>
<dbReference type="InterPro" id="IPR015946">
    <property type="entry name" value="KH_dom-like_a/b"/>
</dbReference>
<reference evidence="2 3" key="1">
    <citation type="submission" date="2021-12" db="EMBL/GenBank/DDBJ databases">
        <title>Discovery of the Pendulisporaceae a myxobacterial family with distinct sporulation behavior and unique specialized metabolism.</title>
        <authorList>
            <person name="Garcia R."/>
            <person name="Popoff A."/>
            <person name="Bader C.D."/>
            <person name="Loehr J."/>
            <person name="Walesch S."/>
            <person name="Walt C."/>
            <person name="Boldt J."/>
            <person name="Bunk B."/>
            <person name="Haeckl F.J.F.P.J."/>
            <person name="Gunesch A.P."/>
            <person name="Birkelbach J."/>
            <person name="Nuebel U."/>
            <person name="Pietschmann T."/>
            <person name="Bach T."/>
            <person name="Mueller R."/>
        </authorList>
    </citation>
    <scope>NUCLEOTIDE SEQUENCE [LARGE SCALE GENOMIC DNA]</scope>
    <source>
        <strain evidence="2 3">MSr11954</strain>
    </source>
</reference>
<name>A0ABZ2M9G0_9BACT</name>
<dbReference type="PANTHER" id="PTHR33797:SF2">
    <property type="entry name" value="ORGANIC HYDROPEROXIDE RESISTANCE PROTEIN-LIKE"/>
    <property type="match status" value="1"/>
</dbReference>
<dbReference type="EMBL" id="CP089984">
    <property type="protein sequence ID" value="WXB19151.1"/>
    <property type="molecule type" value="Genomic_DNA"/>
</dbReference>
<dbReference type="InterPro" id="IPR019953">
    <property type="entry name" value="OHR"/>
</dbReference>
<dbReference type="SUPFAM" id="SSF82784">
    <property type="entry name" value="OsmC-like"/>
    <property type="match status" value="1"/>
</dbReference>